<accession>A0AAN7T7M3</accession>
<keyword evidence="1" id="KW-0479">Metal-binding</keyword>
<dbReference type="AlphaFoldDB" id="A0AAN7T7M3"/>
<gene>
    <name evidence="5" type="ORF">LTR05_001461</name>
</gene>
<feature type="compositionally biased region" description="Acidic residues" evidence="4">
    <location>
        <begin position="647"/>
        <end position="660"/>
    </location>
</feature>
<evidence type="ECO:0000256" key="1">
    <source>
        <dbReference type="ARBA" id="ARBA00022723"/>
    </source>
</evidence>
<dbReference type="Proteomes" id="UP001309876">
    <property type="component" value="Unassembled WGS sequence"/>
</dbReference>
<evidence type="ECO:0008006" key="7">
    <source>
        <dbReference type="Google" id="ProtNLM"/>
    </source>
</evidence>
<reference evidence="5 6" key="1">
    <citation type="submission" date="2023-08" db="EMBL/GenBank/DDBJ databases">
        <title>Black Yeasts Isolated from many extreme environments.</title>
        <authorList>
            <person name="Coleine C."/>
            <person name="Stajich J.E."/>
            <person name="Selbmann L."/>
        </authorList>
    </citation>
    <scope>NUCLEOTIDE SEQUENCE [LARGE SCALE GENOMIC DNA]</scope>
    <source>
        <strain evidence="5 6">CCFEE 5910</strain>
    </source>
</reference>
<feature type="compositionally biased region" description="Low complexity" evidence="4">
    <location>
        <begin position="552"/>
        <end position="565"/>
    </location>
</feature>
<dbReference type="InterPro" id="IPR011011">
    <property type="entry name" value="Znf_FYVE_PHD"/>
</dbReference>
<comment type="caution">
    <text evidence="5">The sequence shown here is derived from an EMBL/GenBank/DDBJ whole genome shotgun (WGS) entry which is preliminary data.</text>
</comment>
<evidence type="ECO:0000313" key="5">
    <source>
        <dbReference type="EMBL" id="KAK5091279.1"/>
    </source>
</evidence>
<evidence type="ECO:0000256" key="4">
    <source>
        <dbReference type="SAM" id="MobiDB-lite"/>
    </source>
</evidence>
<sequence length="671" mass="76256">MDDYASNATRLDDVFYLSLDAHPSSWAASLTDDDEGMSEAEVVDYIKDNKPDLFKKLHNLPLRSFDIPLGFHGQRTLQRLSRLTARGATNAKAPSVPTTGHSHREVVKVPDLEAECFRQETREEIEERVYKGHHLREHDLPPYVDHPPCSYLFCREQTVRSEATQVYYSLECDVADINNDCTTRSEIYKYYCAKCFDDIFDDRRLYRSGDHFYDRAAETQDQLLLDGIDQQTVLNTAERLYPRITPRKINHKRLVNTEGARHQPYDYPSNSSTAKALRAHKQHEIHELLTEVSRYEKTVTSRTIPDDLPSRCSSPDASVLITRPVYMETMTDRYKKQGLREYDRKKYLRTQRQEEEADKAKSSPVNARTQEIPGLERFCYCRDFDDETEVLRCSAAQCTIGWFHFRCTGLDRLPTIGERFLCYYCSNNVQGFVTKASSDEDDLETPLQSPSLQQQNVHYDYGHEAEYATDRDEEAHEEDGVNTAYAWDNSKQEGLQEKISRWTAINSSGPNTPNPAHTNSIPSHDTAQAQADSSHGDESSNSPITLPTKYPSKTTDSTSRQTTSSLPSFHTNNTATNLDAPRTPPSQPTYKSSKPWGTPINVITPALNRLPLTSSPLSPSPATKRKFSQITQDTEELKNQRGLEMAGSEDEDEDGEDEVGTEIVVPFILEG</sequence>
<dbReference type="InterPro" id="IPR019786">
    <property type="entry name" value="Zinc_finger_PHD-type_CS"/>
</dbReference>
<dbReference type="GO" id="GO:0008270">
    <property type="term" value="F:zinc ion binding"/>
    <property type="evidence" value="ECO:0007669"/>
    <property type="project" value="UniProtKB-KW"/>
</dbReference>
<protein>
    <recommendedName>
        <fullName evidence="7">Zinc finger PHD-type domain-containing protein</fullName>
    </recommendedName>
</protein>
<dbReference type="Gene3D" id="3.30.40.10">
    <property type="entry name" value="Zinc/RING finger domain, C3HC4 (zinc finger)"/>
    <property type="match status" value="1"/>
</dbReference>
<dbReference type="InterPro" id="IPR013083">
    <property type="entry name" value="Znf_RING/FYVE/PHD"/>
</dbReference>
<evidence type="ECO:0000313" key="6">
    <source>
        <dbReference type="Proteomes" id="UP001309876"/>
    </source>
</evidence>
<evidence type="ECO:0000256" key="3">
    <source>
        <dbReference type="ARBA" id="ARBA00022833"/>
    </source>
</evidence>
<feature type="compositionally biased region" description="Polar residues" evidence="4">
    <location>
        <begin position="504"/>
        <end position="545"/>
    </location>
</feature>
<feature type="region of interest" description="Disordered" evidence="4">
    <location>
        <begin position="613"/>
        <end position="661"/>
    </location>
</feature>
<organism evidence="5 6">
    <name type="scientific">Lithohypha guttulata</name>
    <dbReference type="NCBI Taxonomy" id="1690604"/>
    <lineage>
        <taxon>Eukaryota</taxon>
        <taxon>Fungi</taxon>
        <taxon>Dikarya</taxon>
        <taxon>Ascomycota</taxon>
        <taxon>Pezizomycotina</taxon>
        <taxon>Eurotiomycetes</taxon>
        <taxon>Chaetothyriomycetidae</taxon>
        <taxon>Chaetothyriales</taxon>
        <taxon>Trichomeriaceae</taxon>
        <taxon>Lithohypha</taxon>
    </lineage>
</organism>
<dbReference type="SUPFAM" id="SSF57903">
    <property type="entry name" value="FYVE/PHD zinc finger"/>
    <property type="match status" value="1"/>
</dbReference>
<keyword evidence="3" id="KW-0862">Zinc</keyword>
<feature type="region of interest" description="Disordered" evidence="4">
    <location>
        <begin position="504"/>
        <end position="597"/>
    </location>
</feature>
<dbReference type="PROSITE" id="PS01359">
    <property type="entry name" value="ZF_PHD_1"/>
    <property type="match status" value="1"/>
</dbReference>
<proteinExistence type="predicted"/>
<keyword evidence="2" id="KW-0863">Zinc-finger</keyword>
<evidence type="ECO:0000256" key="2">
    <source>
        <dbReference type="ARBA" id="ARBA00022771"/>
    </source>
</evidence>
<dbReference type="EMBL" id="JAVRRJ010000001">
    <property type="protein sequence ID" value="KAK5091279.1"/>
    <property type="molecule type" value="Genomic_DNA"/>
</dbReference>
<keyword evidence="6" id="KW-1185">Reference proteome</keyword>
<name>A0AAN7T7M3_9EURO</name>
<feature type="compositionally biased region" description="Polar residues" evidence="4">
    <location>
        <begin position="566"/>
        <end position="577"/>
    </location>
</feature>